<feature type="domain" description="ADP ribosyltransferase" evidence="1">
    <location>
        <begin position="87"/>
        <end position="217"/>
    </location>
</feature>
<evidence type="ECO:0000313" key="3">
    <source>
        <dbReference type="Proteomes" id="UP000294855"/>
    </source>
</evidence>
<dbReference type="Proteomes" id="UP000294855">
    <property type="component" value="Unassembled WGS sequence"/>
</dbReference>
<protein>
    <submittedName>
        <fullName evidence="2">ADP-ribosyltransferase exoenzyme</fullName>
    </submittedName>
</protein>
<dbReference type="AlphaFoldDB" id="A0A484F4D4"/>
<dbReference type="Gene3D" id="3.90.176.10">
    <property type="entry name" value="Toxin ADP-ribosyltransferase, Chain A, domain 1"/>
    <property type="match status" value="1"/>
</dbReference>
<keyword evidence="2" id="KW-0808">Transferase</keyword>
<dbReference type="InterPro" id="IPR003540">
    <property type="entry name" value="ADP-ribosyltransferase"/>
</dbReference>
<keyword evidence="3" id="KW-1185">Reference proteome</keyword>
<accession>A0A484F4D4</accession>
<sequence length="238" mass="28183">MKKIFIPSENAAELFSNRIGNIVLEKRPEYGSNNSFLCPFLEREDLLPKEKTSIGNYQDIHFWNNQKQDWSFEIPENWVNKSWCFMINSYCRDLEFRNKITVEERKEIEFNIQNIESAISKSITDKEYTLFKGLGNTDWLNGIETDRTYIEKAFGSYSLDINRALKYINTEDPILFQLILKEKSQALYIDDSEEEILLPRNINWKIKEMRKPVLPISSNINKTTDKEITVFEIEILKK</sequence>
<name>A0A484F4D4_9EURY</name>
<dbReference type="GO" id="GO:0005576">
    <property type="term" value="C:extracellular region"/>
    <property type="evidence" value="ECO:0007669"/>
    <property type="project" value="InterPro"/>
</dbReference>
<evidence type="ECO:0000259" key="1">
    <source>
        <dbReference type="Pfam" id="PF03496"/>
    </source>
</evidence>
<reference evidence="2 3" key="1">
    <citation type="submission" date="2019-03" db="EMBL/GenBank/DDBJ databases">
        <title>Genomic Encyclopedia of Type Strains, Phase IV (KMG-IV): sequencing the most valuable type-strain genomes for metagenomic binning, comparative biology and taxonomic classification.</title>
        <authorList>
            <person name="Goeker M."/>
        </authorList>
    </citation>
    <scope>NUCLEOTIDE SEQUENCE [LARGE SCALE GENOMIC DNA]</scope>
    <source>
        <strain evidence="2 3">DSM 13328</strain>
    </source>
</reference>
<dbReference type="Pfam" id="PF03496">
    <property type="entry name" value="ADPrib_exo_Tox"/>
    <property type="match status" value="1"/>
</dbReference>
<dbReference type="PROSITE" id="PS51996">
    <property type="entry name" value="TR_MART"/>
    <property type="match status" value="1"/>
</dbReference>
<evidence type="ECO:0000313" key="2">
    <source>
        <dbReference type="EMBL" id="TDQ67624.1"/>
    </source>
</evidence>
<dbReference type="GO" id="GO:0016740">
    <property type="term" value="F:transferase activity"/>
    <property type="evidence" value="ECO:0007669"/>
    <property type="project" value="UniProtKB-KW"/>
</dbReference>
<comment type="caution">
    <text evidence="2">The sequence shown here is derived from an EMBL/GenBank/DDBJ whole genome shotgun (WGS) entry which is preliminary data.</text>
</comment>
<organism evidence="2 3">
    <name type="scientific">Methanimicrococcus blatticola</name>
    <dbReference type="NCBI Taxonomy" id="91560"/>
    <lineage>
        <taxon>Archaea</taxon>
        <taxon>Methanobacteriati</taxon>
        <taxon>Methanobacteriota</taxon>
        <taxon>Stenosarchaea group</taxon>
        <taxon>Methanomicrobia</taxon>
        <taxon>Methanosarcinales</taxon>
        <taxon>Methanosarcinaceae</taxon>
        <taxon>Methanimicrococcus</taxon>
    </lineage>
</organism>
<dbReference type="SUPFAM" id="SSF56399">
    <property type="entry name" value="ADP-ribosylation"/>
    <property type="match status" value="1"/>
</dbReference>
<proteinExistence type="predicted"/>
<dbReference type="EMBL" id="SNYS01000011">
    <property type="protein sequence ID" value="TDQ67624.1"/>
    <property type="molecule type" value="Genomic_DNA"/>
</dbReference>
<gene>
    <name evidence="2" type="ORF">C7391_1600</name>
</gene>